<sequence>MSTINLGKTLPLLGLTASVLFLSCGKDNDGGTENPPNNAIEWKNHSVTPAFIKKLSGFEGLEVYSLISSDDTLPQSPNYVFGGSADGSGILKQGDNYVMLVNQEDNYSVSRITLDKTFKPVKGEYVLNSDGGQWRLCSATLATPEIHGFGPLYLTCGESNVEGNVHGLDPLAAAGNPATGHELKALGFRSAENAVPLPKGTYAGKTVIVIGEDAEDASGGQVFLYMSNTVGDLQKGSQFMLRRVDGNQRETDMKTGSTYDVEFVRYDSTLTGAQVALLTDPLKAIKFGRVEDVDYRKGSDANGREIYFTVTGQPVSGVNADGARTQWGRVYRLVLNENDPLKGKLEVILDGDDDNGPANKFQNPDNVCVTENYVYVQEDSNGYGTEDHDAYVYQYTIASKQLKPVFELDHHRTAADAAKYGSATSKFGSWEYGSLVDISSVIGVDNAFTLCIQPHTWHGARYKGADGGAKRANEDQGSEIVVIKGLPR</sequence>
<dbReference type="EMBL" id="FOBB01000001">
    <property type="protein sequence ID" value="SEK80870.1"/>
    <property type="molecule type" value="Genomic_DNA"/>
</dbReference>
<dbReference type="OrthoDB" id="727757at2"/>
<protein>
    <recommendedName>
        <fullName evidence="3">DUF839 domain-containing protein</fullName>
    </recommendedName>
</protein>
<keyword evidence="2" id="KW-1185">Reference proteome</keyword>
<evidence type="ECO:0008006" key="3">
    <source>
        <dbReference type="Google" id="ProtNLM"/>
    </source>
</evidence>
<evidence type="ECO:0000313" key="2">
    <source>
        <dbReference type="Proteomes" id="UP000198984"/>
    </source>
</evidence>
<gene>
    <name evidence="1" type="ORF">SAMN04488505_101927</name>
</gene>
<organism evidence="1 2">
    <name type="scientific">Chitinophaga rupis</name>
    <dbReference type="NCBI Taxonomy" id="573321"/>
    <lineage>
        <taxon>Bacteria</taxon>
        <taxon>Pseudomonadati</taxon>
        <taxon>Bacteroidota</taxon>
        <taxon>Chitinophagia</taxon>
        <taxon>Chitinophagales</taxon>
        <taxon>Chitinophagaceae</taxon>
        <taxon>Chitinophaga</taxon>
    </lineage>
</organism>
<dbReference type="Proteomes" id="UP000198984">
    <property type="component" value="Unassembled WGS sequence"/>
</dbReference>
<accession>A0A1H7K372</accession>
<dbReference type="AlphaFoldDB" id="A0A1H7K372"/>
<dbReference type="RefSeq" id="WP_162277472.1">
    <property type="nucleotide sequence ID" value="NZ_FOBB01000001.1"/>
</dbReference>
<reference evidence="1 2" key="1">
    <citation type="submission" date="2016-10" db="EMBL/GenBank/DDBJ databases">
        <authorList>
            <person name="de Groot N.N."/>
        </authorList>
    </citation>
    <scope>NUCLEOTIDE SEQUENCE [LARGE SCALE GENOMIC DNA]</scope>
    <source>
        <strain evidence="1 2">DSM 21039</strain>
    </source>
</reference>
<name>A0A1H7K372_9BACT</name>
<evidence type="ECO:0000313" key="1">
    <source>
        <dbReference type="EMBL" id="SEK80870.1"/>
    </source>
</evidence>
<dbReference type="STRING" id="573321.SAMN04488505_101927"/>
<proteinExistence type="predicted"/>